<gene>
    <name evidence="1" type="ORF">EDC17_10322</name>
</gene>
<dbReference type="AlphaFoldDB" id="A0A4R3VY37"/>
<reference evidence="1 2" key="1">
    <citation type="submission" date="2019-03" db="EMBL/GenBank/DDBJ databases">
        <title>Genomic Encyclopedia of Type Strains, Phase IV (KMG-IV): sequencing the most valuable type-strain genomes for metagenomic binning, comparative biology and taxonomic classification.</title>
        <authorList>
            <person name="Goeker M."/>
        </authorList>
    </citation>
    <scope>NUCLEOTIDE SEQUENCE [LARGE SCALE GENOMIC DNA]</scope>
    <source>
        <strain evidence="1 2">DSM 22362</strain>
    </source>
</reference>
<evidence type="ECO:0000313" key="1">
    <source>
        <dbReference type="EMBL" id="TCV10470.1"/>
    </source>
</evidence>
<keyword evidence="2" id="KW-1185">Reference proteome</keyword>
<accession>A0A4R3VY37</accession>
<organism evidence="1 2">
    <name type="scientific">Sphingobacterium alimentarium</name>
    <dbReference type="NCBI Taxonomy" id="797292"/>
    <lineage>
        <taxon>Bacteria</taxon>
        <taxon>Pseudomonadati</taxon>
        <taxon>Bacteroidota</taxon>
        <taxon>Sphingobacteriia</taxon>
        <taxon>Sphingobacteriales</taxon>
        <taxon>Sphingobacteriaceae</taxon>
        <taxon>Sphingobacterium</taxon>
    </lineage>
</organism>
<sequence>MIAILNRINNRIQVLKQKKQLLHIGDMISTPKSVLDLGLIILKLLIQVHLVVMMGRKCLV</sequence>
<dbReference type="EMBL" id="SMBZ01000032">
    <property type="protein sequence ID" value="TCV10470.1"/>
    <property type="molecule type" value="Genomic_DNA"/>
</dbReference>
<proteinExistence type="predicted"/>
<name>A0A4R3VY37_9SPHI</name>
<dbReference type="Proteomes" id="UP000295197">
    <property type="component" value="Unassembled WGS sequence"/>
</dbReference>
<comment type="caution">
    <text evidence="1">The sequence shown here is derived from an EMBL/GenBank/DDBJ whole genome shotgun (WGS) entry which is preliminary data.</text>
</comment>
<protein>
    <submittedName>
        <fullName evidence="1">Uncharacterized protein</fullName>
    </submittedName>
</protein>
<evidence type="ECO:0000313" key="2">
    <source>
        <dbReference type="Proteomes" id="UP000295197"/>
    </source>
</evidence>